<accession>A0AAD9V4V4</accession>
<dbReference type="AlphaFoldDB" id="A0AAD9V4V4"/>
<evidence type="ECO:0000313" key="3">
    <source>
        <dbReference type="Proteomes" id="UP001249851"/>
    </source>
</evidence>
<feature type="compositionally biased region" description="Basic and acidic residues" evidence="1">
    <location>
        <begin position="160"/>
        <end position="172"/>
    </location>
</feature>
<organism evidence="2 3">
    <name type="scientific">Acropora cervicornis</name>
    <name type="common">Staghorn coral</name>
    <dbReference type="NCBI Taxonomy" id="6130"/>
    <lineage>
        <taxon>Eukaryota</taxon>
        <taxon>Metazoa</taxon>
        <taxon>Cnidaria</taxon>
        <taxon>Anthozoa</taxon>
        <taxon>Hexacorallia</taxon>
        <taxon>Scleractinia</taxon>
        <taxon>Astrocoeniina</taxon>
        <taxon>Acroporidae</taxon>
        <taxon>Acropora</taxon>
    </lineage>
</organism>
<evidence type="ECO:0000256" key="1">
    <source>
        <dbReference type="SAM" id="MobiDB-lite"/>
    </source>
</evidence>
<reference evidence="2" key="2">
    <citation type="journal article" date="2023" name="Science">
        <title>Genomic signatures of disease resistance in endangered staghorn corals.</title>
        <authorList>
            <person name="Vollmer S.V."/>
            <person name="Selwyn J.D."/>
            <person name="Despard B.A."/>
            <person name="Roesel C.L."/>
        </authorList>
    </citation>
    <scope>NUCLEOTIDE SEQUENCE</scope>
    <source>
        <strain evidence="2">K2</strain>
    </source>
</reference>
<protein>
    <submittedName>
        <fullName evidence="2">Uncharacterized protein</fullName>
    </submittedName>
</protein>
<proteinExistence type="predicted"/>
<dbReference type="Proteomes" id="UP001249851">
    <property type="component" value="Unassembled WGS sequence"/>
</dbReference>
<evidence type="ECO:0000313" key="2">
    <source>
        <dbReference type="EMBL" id="KAK2561316.1"/>
    </source>
</evidence>
<reference evidence="2" key="1">
    <citation type="journal article" date="2023" name="G3 (Bethesda)">
        <title>Whole genome assembly and annotation of the endangered Caribbean coral Acropora cervicornis.</title>
        <authorList>
            <person name="Selwyn J.D."/>
            <person name="Vollmer S.V."/>
        </authorList>
    </citation>
    <scope>NUCLEOTIDE SEQUENCE</scope>
    <source>
        <strain evidence="2">K2</strain>
    </source>
</reference>
<gene>
    <name evidence="2" type="ORF">P5673_015809</name>
</gene>
<dbReference type="EMBL" id="JARQWQ010000033">
    <property type="protein sequence ID" value="KAK2561316.1"/>
    <property type="molecule type" value="Genomic_DNA"/>
</dbReference>
<sequence>MGWCWRVLKLRTSNLALEVVTSVVQTKHKVDAMELIVKPYSDEDIKAEVFKVVSAELCLEYVQSLSREEIKGLLVEIESKIGLRWSESAESFVIAGTLSQVKEAHKVLIKGMYLVKYLFTISRMNTNDVVKIQRSEQQLPSVSSQTSRPSESSSVHTSKINKDEEALTSERNKQDLGEIGGKAITLTKVLGYYIDSYQPNYRWVASNQGTAKSCLQDVSFTSSKLSRISRSFHR</sequence>
<feature type="region of interest" description="Disordered" evidence="1">
    <location>
        <begin position="140"/>
        <end position="172"/>
    </location>
</feature>
<name>A0AAD9V4V4_ACRCE</name>
<feature type="compositionally biased region" description="Low complexity" evidence="1">
    <location>
        <begin position="141"/>
        <end position="154"/>
    </location>
</feature>
<keyword evidence="3" id="KW-1185">Reference proteome</keyword>
<comment type="caution">
    <text evidence="2">The sequence shown here is derived from an EMBL/GenBank/DDBJ whole genome shotgun (WGS) entry which is preliminary data.</text>
</comment>